<sequence length="99" mass="11256">MQTRSEAQAIALFNQLGRDAAVAQYNFICELAQRRYDDSLVKYGSMPTGFTALNYLNSAELQERYILGLGIQLCIDEQQEARERVLARCLARKRPHNCG</sequence>
<evidence type="ECO:0000313" key="1">
    <source>
        <dbReference type="EMBL" id="AKE62213.1"/>
    </source>
</evidence>
<proteinExistence type="predicted"/>
<accession>A0A0F6RJ03</accession>
<protein>
    <submittedName>
        <fullName evidence="1">Uncharacterized protein</fullName>
    </submittedName>
</protein>
<dbReference type="KEGG" id="cama:F384_27075"/>
<organism evidence="1 2">
    <name type="scientific">Citrobacter amalonaticus Y19</name>
    <dbReference type="NCBI Taxonomy" id="1261127"/>
    <lineage>
        <taxon>Bacteria</taxon>
        <taxon>Pseudomonadati</taxon>
        <taxon>Pseudomonadota</taxon>
        <taxon>Gammaproteobacteria</taxon>
        <taxon>Enterobacterales</taxon>
        <taxon>Enterobacteriaceae</taxon>
        <taxon>Citrobacter</taxon>
    </lineage>
</organism>
<keyword evidence="1" id="KW-0614">Plasmid</keyword>
<dbReference type="PATRIC" id="fig|1261127.3.peg.5619"/>
<dbReference type="AlphaFoldDB" id="A0A0F6RJ03"/>
<evidence type="ECO:0000313" key="2">
    <source>
        <dbReference type="Proteomes" id="UP000034085"/>
    </source>
</evidence>
<dbReference type="RefSeq" id="WP_046499188.1">
    <property type="nucleotide sequence ID" value="NZ_CP011133.1"/>
</dbReference>
<dbReference type="EMBL" id="CP011133">
    <property type="protein sequence ID" value="AKE62213.1"/>
    <property type="molecule type" value="Genomic_DNA"/>
</dbReference>
<dbReference type="OrthoDB" id="6625993at2"/>
<geneLocation type="plasmid" evidence="1">
    <name>unnamed</name>
</geneLocation>
<reference evidence="1 2" key="1">
    <citation type="submission" date="2015-03" db="EMBL/GenBank/DDBJ databases">
        <title>Complete genome sequence of Citrobacter amalonaticus Y19.</title>
        <authorList>
            <person name="Park S."/>
        </authorList>
    </citation>
    <scope>NUCLEOTIDE SEQUENCE [LARGE SCALE GENOMIC DNA]</scope>
    <source>
        <strain evidence="1 2">Y19</strain>
        <plasmid evidence="2">Plasmid</plasmid>
    </source>
</reference>
<dbReference type="HOGENOM" id="CLU_2232952_0_0_6"/>
<gene>
    <name evidence="1" type="ORF">F384_27075</name>
</gene>
<dbReference type="Proteomes" id="UP000034085">
    <property type="component" value="Plasmid"/>
</dbReference>
<name>A0A0F6RJ03_CITAM</name>